<dbReference type="Proteomes" id="UP000774935">
    <property type="component" value="Unassembled WGS sequence"/>
</dbReference>
<evidence type="ECO:0000259" key="1">
    <source>
        <dbReference type="Pfam" id="PF13568"/>
    </source>
</evidence>
<dbReference type="EMBL" id="JAHWXQ010000006">
    <property type="protein sequence ID" value="MBW3366705.1"/>
    <property type="molecule type" value="Genomic_DNA"/>
</dbReference>
<organism evidence="2 3">
    <name type="scientific">Pontibacter populi</name>
    <dbReference type="NCBI Taxonomy" id="890055"/>
    <lineage>
        <taxon>Bacteria</taxon>
        <taxon>Pseudomonadati</taxon>
        <taxon>Bacteroidota</taxon>
        <taxon>Cytophagia</taxon>
        <taxon>Cytophagales</taxon>
        <taxon>Hymenobacteraceae</taxon>
        <taxon>Pontibacter</taxon>
    </lineage>
</organism>
<evidence type="ECO:0000313" key="3">
    <source>
        <dbReference type="Proteomes" id="UP000774935"/>
    </source>
</evidence>
<name>A0ABS6XFE6_9BACT</name>
<evidence type="ECO:0000313" key="2">
    <source>
        <dbReference type="EMBL" id="MBW3366705.1"/>
    </source>
</evidence>
<dbReference type="Pfam" id="PF13568">
    <property type="entry name" value="OMP_b-brl_2"/>
    <property type="match status" value="1"/>
</dbReference>
<gene>
    <name evidence="2" type="ORF">KYK27_16720</name>
</gene>
<reference evidence="2 3" key="1">
    <citation type="submission" date="2021-07" db="EMBL/GenBank/DDBJ databases">
        <authorList>
            <person name="Kim M.K."/>
        </authorList>
    </citation>
    <scope>NUCLEOTIDE SEQUENCE [LARGE SCALE GENOMIC DNA]</scope>
    <source>
        <strain evidence="2 3">HLY7-15</strain>
    </source>
</reference>
<comment type="caution">
    <text evidence="2">The sequence shown here is derived from an EMBL/GenBank/DDBJ whole genome shotgun (WGS) entry which is preliminary data.</text>
</comment>
<keyword evidence="3" id="KW-1185">Reference proteome</keyword>
<accession>A0ABS6XFE6</accession>
<protein>
    <submittedName>
        <fullName evidence="2">PorT family protein</fullName>
    </submittedName>
</protein>
<sequence length="226" mass="24952">MQMKKLTLLLLLLGFGYGASAQIEIGLMVSPTISSNRFIAEDKYNFEKENNNLRLGVGVIADYFFAQNYAFSTGLVYRSKGSEISYNYTRSESDGTTTTIAGKDDIAVQYIELPLTLKLFTNEIAPATILYFQVGGSLNTKVAAKVNDKKVIDSEKTAKRFNIFEADVMLGGGTEFQFGESTKLFAGLTYHRGLSDIDNKYYSDKLGDKNISLKNNGVSIDVGVKF</sequence>
<feature type="domain" description="Outer membrane protein beta-barrel" evidence="1">
    <location>
        <begin position="22"/>
        <end position="198"/>
    </location>
</feature>
<dbReference type="InterPro" id="IPR025665">
    <property type="entry name" value="Beta-barrel_OMP_2"/>
</dbReference>
<proteinExistence type="predicted"/>